<accession>A0A8B6HCR7</accession>
<dbReference type="AlphaFoldDB" id="A0A8B6HCR7"/>
<dbReference type="OrthoDB" id="6198266at2759"/>
<sequence length="225" mass="26102">MGDGNMSVVMYNYLCSKLGNQNDVKTRRLCYTLTKYLEDYNVLIPSGSKAEGLDFTKSDIDIMWHLTCVHVYEHPPNNMLIDCFVISTEDTVPGFVRLIHEPHIIKFDFVREWCIEHDNNRRLLSNKLLKEALYGPCIADTGGFLDNAFCLRCRSWIQQAYPWVKRNRTWPSPEMINDIIKVGVMLVPIGCKGSQNEDIEWRVSFSIAEKQLIYSFSHTQFLCYA</sequence>
<protein>
    <recommendedName>
        <fullName evidence="1">Mab-21-like nucleotidyltransferase domain-containing protein</fullName>
    </recommendedName>
</protein>
<organism evidence="2 3">
    <name type="scientific">Mytilus galloprovincialis</name>
    <name type="common">Mediterranean mussel</name>
    <dbReference type="NCBI Taxonomy" id="29158"/>
    <lineage>
        <taxon>Eukaryota</taxon>
        <taxon>Metazoa</taxon>
        <taxon>Spiralia</taxon>
        <taxon>Lophotrochozoa</taxon>
        <taxon>Mollusca</taxon>
        <taxon>Bivalvia</taxon>
        <taxon>Autobranchia</taxon>
        <taxon>Pteriomorphia</taxon>
        <taxon>Mytilida</taxon>
        <taxon>Mytiloidea</taxon>
        <taxon>Mytilidae</taxon>
        <taxon>Mytilinae</taxon>
        <taxon>Mytilus</taxon>
    </lineage>
</organism>
<evidence type="ECO:0000313" key="3">
    <source>
        <dbReference type="Proteomes" id="UP000596742"/>
    </source>
</evidence>
<evidence type="ECO:0000259" key="1">
    <source>
        <dbReference type="Pfam" id="PF03281"/>
    </source>
</evidence>
<feature type="domain" description="Mab-21-like nucleotidyltransferase" evidence="1">
    <location>
        <begin position="148"/>
        <end position="214"/>
    </location>
</feature>
<dbReference type="PANTHER" id="PTHR10656">
    <property type="entry name" value="CELL FATE DETERMINING PROTEIN MAB21-RELATED"/>
    <property type="match status" value="1"/>
</dbReference>
<dbReference type="InterPro" id="IPR046903">
    <property type="entry name" value="Mab-21-like_nuc_Trfase"/>
</dbReference>
<dbReference type="PANTHER" id="PTHR10656:SF69">
    <property type="entry name" value="MAB-21-LIKE HHH_H2TH-LIKE DOMAIN-CONTAINING PROTEIN"/>
    <property type="match status" value="1"/>
</dbReference>
<gene>
    <name evidence="2" type="ORF">MGAL_10B057465</name>
</gene>
<proteinExistence type="predicted"/>
<comment type="caution">
    <text evidence="2">The sequence shown here is derived from an EMBL/GenBank/DDBJ whole genome shotgun (WGS) entry which is preliminary data.</text>
</comment>
<keyword evidence="3" id="KW-1185">Reference proteome</keyword>
<evidence type="ECO:0000313" key="2">
    <source>
        <dbReference type="EMBL" id="VDI77683.1"/>
    </source>
</evidence>
<dbReference type="Proteomes" id="UP000596742">
    <property type="component" value="Unassembled WGS sequence"/>
</dbReference>
<reference evidence="2" key="1">
    <citation type="submission" date="2018-11" db="EMBL/GenBank/DDBJ databases">
        <authorList>
            <person name="Alioto T."/>
            <person name="Alioto T."/>
        </authorList>
    </citation>
    <scope>NUCLEOTIDE SEQUENCE</scope>
</reference>
<dbReference type="EMBL" id="UYJE01009871">
    <property type="protein sequence ID" value="VDI77683.1"/>
    <property type="molecule type" value="Genomic_DNA"/>
</dbReference>
<dbReference type="Pfam" id="PF03281">
    <property type="entry name" value="Mab-21"/>
    <property type="match status" value="1"/>
</dbReference>
<name>A0A8B6HCR7_MYTGA</name>